<dbReference type="EC" id="1.14.11.55" evidence="2"/>
<dbReference type="AlphaFoldDB" id="A0A2Z4AQ71"/>
<name>A0A2Z4AQ71_9BACT</name>
<dbReference type="GO" id="GO:0016706">
    <property type="term" value="F:2-oxoglutarate-dependent dioxygenase activity"/>
    <property type="evidence" value="ECO:0007669"/>
    <property type="project" value="UniProtKB-ARBA"/>
</dbReference>
<sequence length="263" mass="29851">MKLKQTQIAEYEDRGYLLFPSFLDEEEVSSLNREIPEILSRLGPEVIRERDDPKMARLAFGLHVYSEPFRRLSLLPRLVDPIHQLLKDDIYIHQSRLNPKPGFGGGTRWDWHQDFPPWHSIDGMPEPRCVMAAVFVDDCSAATGPLLVLPGSQRYGLLDSKLHKDAVGRGYALHHIDRLTFTNLAEESGIEPLIGAAGSVALINCNLLHGSTNNISPWRRAIFYLIYNAVSNACTSTERPWYQNNRDFSPLKTVDDSSLRRLV</sequence>
<comment type="cofactor">
    <cofactor evidence="1">
        <name>Fe(2+)</name>
        <dbReference type="ChEBI" id="CHEBI:29033"/>
    </cofactor>
</comment>
<proteinExistence type="predicted"/>
<dbReference type="KEGG" id="mtar:DF168_01191"/>
<dbReference type="Proteomes" id="UP000247465">
    <property type="component" value="Chromosome"/>
</dbReference>
<organism evidence="2 3">
    <name type="scientific">Candidatus Moanibacter tarae</name>
    <dbReference type="NCBI Taxonomy" id="2200854"/>
    <lineage>
        <taxon>Bacteria</taxon>
        <taxon>Pseudomonadati</taxon>
        <taxon>Verrucomicrobiota</taxon>
        <taxon>Opitutia</taxon>
        <taxon>Puniceicoccales</taxon>
        <taxon>Puniceicoccales incertae sedis</taxon>
        <taxon>Candidatus Moanibacter</taxon>
    </lineage>
</organism>
<keyword evidence="2" id="KW-0560">Oxidoreductase</keyword>
<dbReference type="InterPro" id="IPR008775">
    <property type="entry name" value="Phytyl_CoA_dOase-like"/>
</dbReference>
<dbReference type="SUPFAM" id="SSF51197">
    <property type="entry name" value="Clavaminate synthase-like"/>
    <property type="match status" value="1"/>
</dbReference>
<evidence type="ECO:0000313" key="2">
    <source>
        <dbReference type="EMBL" id="AWT59992.1"/>
    </source>
</evidence>
<reference evidence="2 3" key="1">
    <citation type="submission" date="2018-06" db="EMBL/GenBank/DDBJ databases">
        <title>Draft Genome Sequence of a Novel Marine Bacterium Related to the Verrucomicrobia.</title>
        <authorList>
            <person name="Vosseberg J."/>
            <person name="Martijn J."/>
            <person name="Ettema T.J.G."/>
        </authorList>
    </citation>
    <scope>NUCLEOTIDE SEQUENCE [LARGE SCALE GENOMIC DNA]</scope>
    <source>
        <strain evidence="2">TARA_B100001123</strain>
    </source>
</reference>
<dbReference type="PANTHER" id="PTHR20883">
    <property type="entry name" value="PHYTANOYL-COA DIOXYGENASE DOMAIN CONTAINING 1"/>
    <property type="match status" value="1"/>
</dbReference>
<dbReference type="EMBL" id="CP029803">
    <property type="protein sequence ID" value="AWT59992.1"/>
    <property type="molecule type" value="Genomic_DNA"/>
</dbReference>
<dbReference type="Gene3D" id="2.60.120.620">
    <property type="entry name" value="q2cbj1_9rhob like domain"/>
    <property type="match status" value="1"/>
</dbReference>
<dbReference type="PANTHER" id="PTHR20883:SF48">
    <property type="entry name" value="ECTOINE DIOXYGENASE"/>
    <property type="match status" value="1"/>
</dbReference>
<dbReference type="GO" id="GO:0005506">
    <property type="term" value="F:iron ion binding"/>
    <property type="evidence" value="ECO:0007669"/>
    <property type="project" value="UniProtKB-ARBA"/>
</dbReference>
<keyword evidence="2" id="KW-0223">Dioxygenase</keyword>
<protein>
    <submittedName>
        <fullName evidence="2">Ectoine dioxygenase</fullName>
        <ecNumber evidence="2">1.14.11.55</ecNumber>
    </submittedName>
</protein>
<evidence type="ECO:0000313" key="3">
    <source>
        <dbReference type="Proteomes" id="UP000247465"/>
    </source>
</evidence>
<evidence type="ECO:0000256" key="1">
    <source>
        <dbReference type="ARBA" id="ARBA00001954"/>
    </source>
</evidence>
<dbReference type="Pfam" id="PF05721">
    <property type="entry name" value="PhyH"/>
    <property type="match status" value="1"/>
</dbReference>
<gene>
    <name evidence="2" type="primary">ectD_6</name>
    <name evidence="2" type="ORF">DF168_01191</name>
</gene>
<accession>A0A2Z4AQ71</accession>